<dbReference type="Gene3D" id="3.90.25.10">
    <property type="entry name" value="UDP-galactose 4-epimerase, domain 1"/>
    <property type="match status" value="1"/>
</dbReference>
<evidence type="ECO:0000256" key="2">
    <source>
        <dbReference type="ARBA" id="ARBA00023002"/>
    </source>
</evidence>
<name>A0ABY6V0T1_BIOOC</name>
<keyword evidence="5" id="KW-1185">Reference proteome</keyword>
<dbReference type="Gene3D" id="3.40.50.720">
    <property type="entry name" value="NAD(P)-binding Rossmann-like Domain"/>
    <property type="match status" value="1"/>
</dbReference>
<gene>
    <name evidence="4" type="ORF">CLO192961_LOCUS466285</name>
</gene>
<evidence type="ECO:0000256" key="1">
    <source>
        <dbReference type="ARBA" id="ARBA00022857"/>
    </source>
</evidence>
<reference evidence="4 5" key="1">
    <citation type="submission" date="2019-06" db="EMBL/GenBank/DDBJ databases">
        <authorList>
            <person name="Broberg M."/>
        </authorList>
    </citation>
    <scope>NUCLEOTIDE SEQUENCE [LARGE SCALE GENOMIC DNA]</scope>
</reference>
<dbReference type="SUPFAM" id="SSF51735">
    <property type="entry name" value="NAD(P)-binding Rossmann-fold domains"/>
    <property type="match status" value="1"/>
</dbReference>
<evidence type="ECO:0000313" key="5">
    <source>
        <dbReference type="Proteomes" id="UP000766486"/>
    </source>
</evidence>
<proteinExistence type="predicted"/>
<evidence type="ECO:0000259" key="3">
    <source>
        <dbReference type="Pfam" id="PF05368"/>
    </source>
</evidence>
<feature type="domain" description="NmrA-like" evidence="3">
    <location>
        <begin position="4"/>
        <end position="255"/>
    </location>
</feature>
<keyword evidence="1" id="KW-0521">NADP</keyword>
<dbReference type="InterPro" id="IPR036291">
    <property type="entry name" value="NAD(P)-bd_dom_sf"/>
</dbReference>
<dbReference type="PANTHER" id="PTHR47706:SF9">
    <property type="entry name" value="NMRA-LIKE DOMAIN-CONTAINING PROTEIN-RELATED"/>
    <property type="match status" value="1"/>
</dbReference>
<comment type="caution">
    <text evidence="4">The sequence shown here is derived from an EMBL/GenBank/DDBJ whole genome shotgun (WGS) entry which is preliminary data.</text>
</comment>
<dbReference type="InterPro" id="IPR051609">
    <property type="entry name" value="NmrA/Isoflavone_reductase-like"/>
</dbReference>
<sequence length="319" mass="35593">MAFKNVALLGANGQIGNEILHALVSCPEYKFNVLAFIRPGASLNYNGDRQHISIKHLDFFEAEIDEVASLLQGIDVLVSALGGSTLPKQRLFQDAAAKAGVKRFFPSEFGMPSIVRLVDSDVGFLHPTWDLKMKCLEEAIKHPSIRDGRMSYTVIGCADNFDASREHLCNPWLRKNASDYTIHCVGNPDAKMDYTCIRDISRYLVAAICRPDLSENRQLGFSGEYISFREVGRLLETISGKPVTICTMSWDEAAQIIRDPSKAPKDMAGDSTFPVDFLVALRHVQGEGMMWRPPGQVNNDQFPEVQQTTLAAYFTELFH</sequence>
<dbReference type="InterPro" id="IPR008030">
    <property type="entry name" value="NmrA-like"/>
</dbReference>
<evidence type="ECO:0000313" key="4">
    <source>
        <dbReference type="EMBL" id="VUC37215.1"/>
    </source>
</evidence>
<accession>A0ABY6V0T1</accession>
<organism evidence="4 5">
    <name type="scientific">Bionectria ochroleuca</name>
    <name type="common">Gliocladium roseum</name>
    <dbReference type="NCBI Taxonomy" id="29856"/>
    <lineage>
        <taxon>Eukaryota</taxon>
        <taxon>Fungi</taxon>
        <taxon>Dikarya</taxon>
        <taxon>Ascomycota</taxon>
        <taxon>Pezizomycotina</taxon>
        <taxon>Sordariomycetes</taxon>
        <taxon>Hypocreomycetidae</taxon>
        <taxon>Hypocreales</taxon>
        <taxon>Bionectriaceae</taxon>
        <taxon>Clonostachys</taxon>
    </lineage>
</organism>
<dbReference type="Pfam" id="PF05368">
    <property type="entry name" value="NmrA"/>
    <property type="match status" value="1"/>
</dbReference>
<dbReference type="EMBL" id="CABFNS010000937">
    <property type="protein sequence ID" value="VUC37215.1"/>
    <property type="molecule type" value="Genomic_DNA"/>
</dbReference>
<protein>
    <recommendedName>
        <fullName evidence="3">NmrA-like domain-containing protein</fullName>
    </recommendedName>
</protein>
<dbReference type="Proteomes" id="UP000766486">
    <property type="component" value="Unassembled WGS sequence"/>
</dbReference>
<keyword evidence="2" id="KW-0560">Oxidoreductase</keyword>
<dbReference type="PANTHER" id="PTHR47706">
    <property type="entry name" value="NMRA-LIKE FAMILY PROTEIN"/>
    <property type="match status" value="1"/>
</dbReference>